<reference evidence="9 10" key="1">
    <citation type="submission" date="2014-03" db="EMBL/GenBank/DDBJ databases">
        <title>The draft genome sequence of Thalassospira mesophila JCM 18969.</title>
        <authorList>
            <person name="Lai Q."/>
            <person name="Shao Z."/>
        </authorList>
    </citation>
    <scope>NUCLEOTIDE SEQUENCE [LARGE SCALE GENOMIC DNA]</scope>
    <source>
        <strain evidence="9 10">JCM 18969</strain>
    </source>
</reference>
<evidence type="ECO:0000256" key="3">
    <source>
        <dbReference type="ARBA" id="ARBA00022519"/>
    </source>
</evidence>
<evidence type="ECO:0000256" key="4">
    <source>
        <dbReference type="ARBA" id="ARBA00022692"/>
    </source>
</evidence>
<evidence type="ECO:0000259" key="8">
    <source>
        <dbReference type="Pfam" id="PF06808"/>
    </source>
</evidence>
<dbReference type="InterPro" id="IPR004681">
    <property type="entry name" value="TRAP_DctM"/>
</dbReference>
<sequence length="446" mass="47685">MDPLTSAAVVLAAILLVLASGIWIYVGLILVAAGSLMFLGHMPLDRVMNIFGSIILRSAGSWELSAIPLFIWIGELILKTDISMRIFRGLAPIVGRLPGGLIHSNVFGCTLFSAICGSSAATTATVGKITITELGNKNYRESLVLGSLAGSGSLGLLIPPSIVMIVYGVLAEVPIDRLFAAGILPGIFIAIMFSAYVAIRCLISGDQNAPGSPQYREVAPAEEPTERYTLWNSLQDLAPIMLIVGLVLGSIYTGLATPSEAAGIGMVCVLVLTAVTRALTWEVFQSSLMSTLHTSIMIFTVVIAASLISTALGYLHIPIELANYIVGSDISPGQFILLTSVFFLFLGMILDGVSIIVMTLPILFSIVQGLGIDPIWFGIYLVIMVEVGQITPPVGFNLMIIHSISGVPISRMALYALPFCFLMCLCVAIFYFIPEIVMYLPNTLFN</sequence>
<feature type="transmembrane region" description="Helical" evidence="7">
    <location>
        <begin position="335"/>
        <end position="363"/>
    </location>
</feature>
<dbReference type="InterPro" id="IPR010656">
    <property type="entry name" value="DctM"/>
</dbReference>
<dbReference type="RefSeq" id="WP_085585627.1">
    <property type="nucleotide sequence ID" value="NZ_JFKA01000013.1"/>
</dbReference>
<evidence type="ECO:0000313" key="10">
    <source>
        <dbReference type="Proteomes" id="UP000193391"/>
    </source>
</evidence>
<dbReference type="GO" id="GO:0005886">
    <property type="term" value="C:plasma membrane"/>
    <property type="evidence" value="ECO:0007669"/>
    <property type="project" value="UniProtKB-SubCell"/>
</dbReference>
<name>A0A1Y2KVQ3_9PROT</name>
<organism evidence="9 10">
    <name type="scientific">Thalassospira mesophila</name>
    <dbReference type="NCBI Taxonomy" id="1293891"/>
    <lineage>
        <taxon>Bacteria</taxon>
        <taxon>Pseudomonadati</taxon>
        <taxon>Pseudomonadota</taxon>
        <taxon>Alphaproteobacteria</taxon>
        <taxon>Rhodospirillales</taxon>
        <taxon>Thalassospiraceae</taxon>
        <taxon>Thalassospira</taxon>
    </lineage>
</organism>
<keyword evidence="3 7" id="KW-0997">Cell inner membrane</keyword>
<feature type="transmembrane region" description="Helical" evidence="7">
    <location>
        <begin position="143"/>
        <end position="167"/>
    </location>
</feature>
<dbReference type="Pfam" id="PF06808">
    <property type="entry name" value="DctM"/>
    <property type="match status" value="1"/>
</dbReference>
<evidence type="ECO:0000256" key="1">
    <source>
        <dbReference type="ARBA" id="ARBA00004429"/>
    </source>
</evidence>
<feature type="transmembrane region" description="Helical" evidence="7">
    <location>
        <begin position="7"/>
        <end position="39"/>
    </location>
</feature>
<feature type="domain" description="TRAP C4-dicarboxylate transport system permease DctM subunit" evidence="8">
    <location>
        <begin position="13"/>
        <end position="436"/>
    </location>
</feature>
<keyword evidence="5 7" id="KW-1133">Transmembrane helix</keyword>
<comment type="subunit">
    <text evidence="7">The complex comprises the extracytoplasmic solute receptor protein and the two transmembrane proteins.</text>
</comment>
<dbReference type="PANTHER" id="PTHR33362:SF5">
    <property type="entry name" value="C4-DICARBOXYLATE TRAP TRANSPORTER LARGE PERMEASE PROTEIN DCTM"/>
    <property type="match status" value="1"/>
</dbReference>
<keyword evidence="7" id="KW-0813">Transport</keyword>
<feature type="transmembrane region" description="Helical" evidence="7">
    <location>
        <begin position="412"/>
        <end position="433"/>
    </location>
</feature>
<dbReference type="Proteomes" id="UP000193391">
    <property type="component" value="Unassembled WGS sequence"/>
</dbReference>
<evidence type="ECO:0000256" key="5">
    <source>
        <dbReference type="ARBA" id="ARBA00022989"/>
    </source>
</evidence>
<accession>A0A1Y2KVQ3</accession>
<feature type="transmembrane region" description="Helical" evidence="7">
    <location>
        <begin position="296"/>
        <end position="315"/>
    </location>
</feature>
<comment type="caution">
    <text evidence="7">Lacks conserved residue(s) required for the propagation of feature annotation.</text>
</comment>
<feature type="transmembrane region" description="Helical" evidence="7">
    <location>
        <begin position="237"/>
        <end position="255"/>
    </location>
</feature>
<gene>
    <name evidence="9" type="ORF">TMES_19275</name>
</gene>
<dbReference type="OrthoDB" id="9790209at2"/>
<feature type="transmembrane region" description="Helical" evidence="7">
    <location>
        <begin position="179"/>
        <end position="199"/>
    </location>
</feature>
<comment type="subcellular location">
    <subcellularLocation>
        <location evidence="1 7">Cell inner membrane</location>
        <topology evidence="1 7">Multi-pass membrane protein</topology>
    </subcellularLocation>
</comment>
<keyword evidence="6 7" id="KW-0472">Membrane</keyword>
<dbReference type="PIRSF" id="PIRSF006066">
    <property type="entry name" value="HI0050"/>
    <property type="match status" value="1"/>
</dbReference>
<feature type="transmembrane region" description="Helical" evidence="7">
    <location>
        <begin position="261"/>
        <end position="284"/>
    </location>
</feature>
<feature type="transmembrane region" description="Helical" evidence="7">
    <location>
        <begin position="375"/>
        <end position="400"/>
    </location>
</feature>
<proteinExistence type="inferred from homology"/>
<comment type="similarity">
    <text evidence="7">Belongs to the TRAP transporter large permease family.</text>
</comment>
<comment type="function">
    <text evidence="7">Part of the tripartite ATP-independent periplasmic (TRAP) transport system.</text>
</comment>
<dbReference type="NCBIfam" id="TIGR00786">
    <property type="entry name" value="dctM"/>
    <property type="match status" value="1"/>
</dbReference>
<keyword evidence="4 7" id="KW-0812">Transmembrane</keyword>
<keyword evidence="10" id="KW-1185">Reference proteome</keyword>
<dbReference type="AlphaFoldDB" id="A0A1Y2KVQ3"/>
<feature type="transmembrane region" description="Helical" evidence="7">
    <location>
        <begin position="59"/>
        <end position="78"/>
    </location>
</feature>
<evidence type="ECO:0000313" key="9">
    <source>
        <dbReference type="EMBL" id="OSQ35972.1"/>
    </source>
</evidence>
<comment type="caution">
    <text evidence="9">The sequence shown here is derived from an EMBL/GenBank/DDBJ whole genome shotgun (WGS) entry which is preliminary data.</text>
</comment>
<evidence type="ECO:0000256" key="2">
    <source>
        <dbReference type="ARBA" id="ARBA00022475"/>
    </source>
</evidence>
<dbReference type="STRING" id="1293891.TMES_19275"/>
<protein>
    <recommendedName>
        <fullName evidence="7">TRAP transporter large permease protein</fullName>
    </recommendedName>
</protein>
<keyword evidence="2" id="KW-1003">Cell membrane</keyword>
<dbReference type="EMBL" id="JFKA01000013">
    <property type="protein sequence ID" value="OSQ35972.1"/>
    <property type="molecule type" value="Genomic_DNA"/>
</dbReference>
<dbReference type="GO" id="GO:0022857">
    <property type="term" value="F:transmembrane transporter activity"/>
    <property type="evidence" value="ECO:0007669"/>
    <property type="project" value="UniProtKB-UniRule"/>
</dbReference>
<evidence type="ECO:0000256" key="7">
    <source>
        <dbReference type="RuleBase" id="RU369079"/>
    </source>
</evidence>
<evidence type="ECO:0000256" key="6">
    <source>
        <dbReference type="ARBA" id="ARBA00023136"/>
    </source>
</evidence>
<dbReference type="PANTHER" id="PTHR33362">
    <property type="entry name" value="SIALIC ACID TRAP TRANSPORTER PERMEASE PROTEIN SIAT-RELATED"/>
    <property type="match status" value="1"/>
</dbReference>